<dbReference type="Gene3D" id="3.40.50.720">
    <property type="entry name" value="NAD(P)-binding Rossmann-like Domain"/>
    <property type="match status" value="1"/>
</dbReference>
<keyword evidence="2" id="KW-0560">Oxidoreductase</keyword>
<dbReference type="RefSeq" id="WP_005796373.1">
    <property type="nucleotide sequence ID" value="NZ_ACQT01000064.1"/>
</dbReference>
<reference evidence="3 4" key="1">
    <citation type="submission" date="2009-05" db="EMBL/GenBank/DDBJ databases">
        <title>The draft genome of Acidovorax delafieldii 2AN.</title>
        <authorList>
            <consortium name="US DOE Joint Genome Institute (JGI-PGF)"/>
            <person name="Lucas S."/>
            <person name="Copeland A."/>
            <person name="Lapidus A."/>
            <person name="Glavina del Rio T."/>
            <person name="Tice H."/>
            <person name="Bruce D."/>
            <person name="Goodwin L."/>
            <person name="Pitluck S."/>
            <person name="Larimer F."/>
            <person name="Land M.L."/>
            <person name="Hauser L."/>
            <person name="Shelobolina E.S."/>
            <person name="Picardal F."/>
            <person name="Roden E."/>
            <person name="Emerson D."/>
        </authorList>
    </citation>
    <scope>NUCLEOTIDE SEQUENCE [LARGE SCALE GENOMIC DNA]</scope>
    <source>
        <strain evidence="3 4">2AN</strain>
    </source>
</reference>
<dbReference type="OrthoDB" id="6823797at2"/>
<gene>
    <name evidence="3" type="ORF">AcdelDRAFT_2150</name>
</gene>
<evidence type="ECO:0000256" key="1">
    <source>
        <dbReference type="ARBA" id="ARBA00006484"/>
    </source>
</evidence>
<dbReference type="Pfam" id="PF13561">
    <property type="entry name" value="adh_short_C2"/>
    <property type="match status" value="1"/>
</dbReference>
<evidence type="ECO:0000256" key="2">
    <source>
        <dbReference type="ARBA" id="ARBA00023002"/>
    </source>
</evidence>
<evidence type="ECO:0000313" key="3">
    <source>
        <dbReference type="EMBL" id="EER60280.1"/>
    </source>
</evidence>
<dbReference type="PANTHER" id="PTHR24321">
    <property type="entry name" value="DEHYDROGENASES, SHORT CHAIN"/>
    <property type="match status" value="1"/>
</dbReference>
<dbReference type="PROSITE" id="PS00061">
    <property type="entry name" value="ADH_SHORT"/>
    <property type="match status" value="1"/>
</dbReference>
<organism evidence="3 4">
    <name type="scientific">Acidovorax delafieldii 2AN</name>
    <dbReference type="NCBI Taxonomy" id="573060"/>
    <lineage>
        <taxon>Bacteria</taxon>
        <taxon>Pseudomonadati</taxon>
        <taxon>Pseudomonadota</taxon>
        <taxon>Betaproteobacteria</taxon>
        <taxon>Burkholderiales</taxon>
        <taxon>Comamonadaceae</taxon>
        <taxon>Acidovorax</taxon>
    </lineage>
</organism>
<dbReference type="CDD" id="cd05233">
    <property type="entry name" value="SDR_c"/>
    <property type="match status" value="1"/>
</dbReference>
<comment type="caution">
    <text evidence="3">The sequence shown here is derived from an EMBL/GenBank/DDBJ whole genome shotgun (WGS) entry which is preliminary data.</text>
</comment>
<evidence type="ECO:0000313" key="4">
    <source>
        <dbReference type="Proteomes" id="UP000003856"/>
    </source>
</evidence>
<dbReference type="Proteomes" id="UP000003856">
    <property type="component" value="Unassembled WGS sequence"/>
</dbReference>
<protein>
    <submittedName>
        <fullName evidence="3">Short-chain dehydrogenase/reductase SDR</fullName>
    </submittedName>
</protein>
<sequence>MTSWNLESALVPVTGAASGIGLAICKQLRAAGATPLLLDFDAHKLETAVQEVYGTGADAPSRYGYLMDVRDSAAVDACLAQIRADHGLITHAVANAGRGLAAHILDITNEQWHGVMDVNLHGMLYFCRAAARQLAEGRRGALVLMASIAGLMAKESRVGYAASKAAVINMARALALDLGPLGVRVNAVAPGIIDTPLQTTPSFQQPANEKTALKRVGTADEVAQVTLFLLSDMASYVTGETLVVDGGLTARYL</sequence>
<dbReference type="SUPFAM" id="SSF51735">
    <property type="entry name" value="NAD(P)-binding Rossmann-fold domains"/>
    <property type="match status" value="1"/>
</dbReference>
<dbReference type="PATRIC" id="fig|573060.9.peg.2966"/>
<dbReference type="PRINTS" id="PR00081">
    <property type="entry name" value="GDHRDH"/>
</dbReference>
<dbReference type="InterPro" id="IPR002347">
    <property type="entry name" value="SDR_fam"/>
</dbReference>
<dbReference type="GO" id="GO:0016491">
    <property type="term" value="F:oxidoreductase activity"/>
    <property type="evidence" value="ECO:0007669"/>
    <property type="project" value="UniProtKB-KW"/>
</dbReference>
<dbReference type="FunFam" id="3.40.50.720:FF:000084">
    <property type="entry name" value="Short-chain dehydrogenase reductase"/>
    <property type="match status" value="1"/>
</dbReference>
<dbReference type="InterPro" id="IPR020904">
    <property type="entry name" value="Sc_DH/Rdtase_CS"/>
</dbReference>
<comment type="similarity">
    <text evidence="1">Belongs to the short-chain dehydrogenases/reductases (SDR) family.</text>
</comment>
<keyword evidence="4" id="KW-1185">Reference proteome</keyword>
<dbReference type="InterPro" id="IPR036291">
    <property type="entry name" value="NAD(P)-bd_dom_sf"/>
</dbReference>
<name>C5T5H0_ACIDE</name>
<accession>C5T5H0</accession>
<dbReference type="EMBL" id="ACQT01000064">
    <property type="protein sequence ID" value="EER60280.1"/>
    <property type="molecule type" value="Genomic_DNA"/>
</dbReference>
<proteinExistence type="inferred from homology"/>
<dbReference type="PANTHER" id="PTHR24321:SF8">
    <property type="entry name" value="ESTRADIOL 17-BETA-DEHYDROGENASE 8-RELATED"/>
    <property type="match status" value="1"/>
</dbReference>
<dbReference type="AlphaFoldDB" id="C5T5H0"/>